<evidence type="ECO:0000313" key="5">
    <source>
        <dbReference type="Proteomes" id="UP000245577"/>
    </source>
</evidence>
<dbReference type="InterPro" id="IPR043703">
    <property type="entry name" value="Lipid_II_synth_MurT"/>
</dbReference>
<proteinExistence type="inferred from homology"/>
<comment type="catalytic activity">
    <reaction evidence="1">
        <text>beta-D-GlcNAc-(1-&gt;4)-Mur2Ac(oyl-L-Ala-gamma-D-O-P-Glu-L-Lys-D-Ala-D-Ala)-di-trans,octa-cis-undecaprenyl diphosphate + NH4(+) = beta-D-GlcNAc-(1-&gt;4)-Mur2Ac(oyl-L-Ala-D-isoglutaminyl-L-Lys-D-Ala-D-Ala)-di-trans,octa-cis-undecaprenyl diphosphate + phosphate + H(+)</text>
        <dbReference type="Rhea" id="RHEA:57932"/>
        <dbReference type="ChEBI" id="CHEBI:15378"/>
        <dbReference type="ChEBI" id="CHEBI:28938"/>
        <dbReference type="ChEBI" id="CHEBI:43474"/>
        <dbReference type="ChEBI" id="CHEBI:62233"/>
        <dbReference type="ChEBI" id="CHEBI:143132"/>
    </reaction>
</comment>
<dbReference type="AlphaFoldDB" id="A0A2U1S8W0"/>
<evidence type="ECO:0000259" key="2">
    <source>
        <dbReference type="Pfam" id="PF08245"/>
    </source>
</evidence>
<feature type="binding site" evidence="1">
    <location>
        <position position="203"/>
    </location>
    <ligand>
        <name>Zn(2+)</name>
        <dbReference type="ChEBI" id="CHEBI:29105"/>
    </ligand>
</feature>
<keyword evidence="1" id="KW-0547">Nucleotide-binding</keyword>
<dbReference type="GO" id="GO:0008360">
    <property type="term" value="P:regulation of cell shape"/>
    <property type="evidence" value="ECO:0007669"/>
    <property type="project" value="UniProtKB-KW"/>
</dbReference>
<comment type="catalytic activity">
    <reaction evidence="1">
        <text>beta-D-GlcNAc-(1-&gt;4)-Mur2Ac(oyl-L-Ala-gamma-D-Glu-L-Lys-D-Ala-D-Ala)-di-trans,octa-cis-undecaprenyl diphosphate + L-glutamine + ATP + H2O = beta-D-GlcNAc-(1-&gt;4)-Mur2Ac(oyl-L-Ala-D-isoglutaminyl-L-Lys-D-Ala-D-Ala)-di-trans,octa-cis-undecaprenyl diphosphate + L-glutamate + ADP + phosphate + H(+)</text>
        <dbReference type="Rhea" id="RHEA:57928"/>
        <dbReference type="ChEBI" id="CHEBI:15377"/>
        <dbReference type="ChEBI" id="CHEBI:15378"/>
        <dbReference type="ChEBI" id="CHEBI:29985"/>
        <dbReference type="ChEBI" id="CHEBI:30616"/>
        <dbReference type="ChEBI" id="CHEBI:43474"/>
        <dbReference type="ChEBI" id="CHEBI:58359"/>
        <dbReference type="ChEBI" id="CHEBI:60033"/>
        <dbReference type="ChEBI" id="CHEBI:62233"/>
        <dbReference type="ChEBI" id="CHEBI:456216"/>
        <dbReference type="EC" id="6.3.5.13"/>
    </reaction>
</comment>
<keyword evidence="1" id="KW-0479">Metal-binding</keyword>
<sequence length="443" mass="50235">MKRLSILAGKLGYNLARLKGENGTALPGKIALSIDKNILEKLGKNCEKIVFITGTNGKTTTNNISNQIFDEPYPVISNLTGSNMIQGVATPLILNSRKNFQYGIFEVDEGSVPEVSENLTPDYLIITNFFRDQLDRYGEVENTIMLVHDSITDPETKLILNADDPSSMYFNDLPNEKIYYSQNKTKISQDSINVEESVFCPKCGKRLNYEYINYGNIGKFYCENCDVKSPEARYVISDIEVDNEGYDFVVNGEKIRLNILGLYNLYNALSSIALAREEGIDWNIIKNEIGKMEYKRGRMENFQYGEKDVVLGLSKNPIGLTEVFHTISYNDKSKEVMFILNDYAPDGRDISWIWDADFNEVLNIPNLNKFYCVGTRAEEVALRLKYEGFPEEKLVISHSEDETDIEKPIDDILSEESPQKYIIGTFTAMPEARKILVSKTGGK</sequence>
<dbReference type="PANTHER" id="PTHR23135">
    <property type="entry name" value="MUR LIGASE FAMILY MEMBER"/>
    <property type="match status" value="1"/>
</dbReference>
<dbReference type="InterPro" id="IPR036565">
    <property type="entry name" value="Mur-like_cat_sf"/>
</dbReference>
<dbReference type="EC" id="6.3.5.13" evidence="1"/>
<comment type="caution">
    <text evidence="4">The sequence shown here is derived from an EMBL/GenBank/DDBJ whole genome shotgun (WGS) entry which is preliminary data.</text>
</comment>
<dbReference type="GO" id="GO:0140282">
    <property type="term" value="F:carbon-nitrogen ligase activity on lipid II"/>
    <property type="evidence" value="ECO:0007669"/>
    <property type="project" value="UniProtKB-UniRule"/>
</dbReference>
<feature type="domain" description="Lipid II isoglutaminyl synthase (glutamine-hydrolyzing) subunit MurT C-terminal" evidence="3">
    <location>
        <begin position="313"/>
        <end position="429"/>
    </location>
</feature>
<dbReference type="Proteomes" id="UP000245577">
    <property type="component" value="Unassembled WGS sequence"/>
</dbReference>
<protein>
    <recommendedName>
        <fullName evidence="1">Lipid II isoglutaminyl synthase (glutamine-hydrolyzing) subunit MurT</fullName>
        <ecNumber evidence="1">6.3.5.13</ecNumber>
    </recommendedName>
</protein>
<feature type="binding site" evidence="1">
    <location>
        <position position="200"/>
    </location>
    <ligand>
        <name>Zn(2+)</name>
        <dbReference type="ChEBI" id="CHEBI:29105"/>
    </ligand>
</feature>
<keyword evidence="1" id="KW-0573">Peptidoglycan synthesis</keyword>
<dbReference type="EMBL" id="MZGU01000003">
    <property type="protein sequence ID" value="PWB86669.1"/>
    <property type="molecule type" value="Genomic_DNA"/>
</dbReference>
<keyword evidence="1" id="KW-0067">ATP-binding</keyword>
<keyword evidence="1 4" id="KW-0436">Ligase</keyword>
<dbReference type="Gene3D" id="3.40.1190.10">
    <property type="entry name" value="Mur-like, catalytic domain"/>
    <property type="match status" value="1"/>
</dbReference>
<dbReference type="PANTHER" id="PTHR23135:SF7">
    <property type="entry name" value="LIPID II ISOGLUTAMINYL SYNTHASE (GLUTAMINE-HYDROLYZING) SUBUNIT MURT"/>
    <property type="match status" value="1"/>
</dbReference>
<keyword evidence="1" id="KW-0862">Zinc</keyword>
<accession>A0A2U1S8W0</accession>
<dbReference type="UniPathway" id="UPA00219"/>
<dbReference type="GO" id="GO:0016881">
    <property type="term" value="F:acid-amino acid ligase activity"/>
    <property type="evidence" value="ECO:0007669"/>
    <property type="project" value="InterPro"/>
</dbReference>
<feature type="active site" evidence="1">
    <location>
        <position position="349"/>
    </location>
</feature>
<organism evidence="4 5">
    <name type="scientific">Methanobrevibacter woesei</name>
    <dbReference type="NCBI Taxonomy" id="190976"/>
    <lineage>
        <taxon>Archaea</taxon>
        <taxon>Methanobacteriati</taxon>
        <taxon>Methanobacteriota</taxon>
        <taxon>Methanomada group</taxon>
        <taxon>Methanobacteria</taxon>
        <taxon>Methanobacteriales</taxon>
        <taxon>Methanobacteriaceae</taxon>
        <taxon>Methanobrevibacter</taxon>
    </lineage>
</organism>
<dbReference type="RefSeq" id="WP_116669201.1">
    <property type="nucleotide sequence ID" value="NZ_CASEFK010000007.1"/>
</dbReference>
<evidence type="ECO:0000313" key="4">
    <source>
        <dbReference type="EMBL" id="PWB86669.1"/>
    </source>
</evidence>
<comment type="catalytic activity">
    <reaction evidence="1">
        <text>beta-D-GlcNAc-(1-&gt;4)-Mur2Ac(oyl-L-Ala-gamma-D-Glu-L-Lys-D-Ala-D-Ala)-di-trans,octa-cis-undecaprenyl diphosphate + ATP = beta-D-GlcNAc-(1-&gt;4)-Mur2Ac(oyl-L-Ala-gamma-D-O-P-Glu-L-Lys-D-Ala-D-Ala)-di-trans,octa-cis-undecaprenyl diphosphate + ADP</text>
        <dbReference type="Rhea" id="RHEA:59488"/>
        <dbReference type="ChEBI" id="CHEBI:30616"/>
        <dbReference type="ChEBI" id="CHEBI:60033"/>
        <dbReference type="ChEBI" id="CHEBI:143132"/>
        <dbReference type="ChEBI" id="CHEBI:456216"/>
    </reaction>
</comment>
<keyword evidence="1" id="KW-0133">Cell shape</keyword>
<evidence type="ECO:0000256" key="1">
    <source>
        <dbReference type="HAMAP-Rule" id="MF_02214"/>
    </source>
</evidence>
<dbReference type="GO" id="GO:0008270">
    <property type="term" value="F:zinc ion binding"/>
    <property type="evidence" value="ECO:0007669"/>
    <property type="project" value="UniProtKB-UniRule"/>
</dbReference>
<dbReference type="SUPFAM" id="SSF53623">
    <property type="entry name" value="MurD-like peptide ligases, catalytic domain"/>
    <property type="match status" value="1"/>
</dbReference>
<gene>
    <name evidence="4" type="primary">murE_2</name>
    <name evidence="1" type="synonym">murT</name>
    <name evidence="4" type="ORF">MBBWO_03820</name>
</gene>
<comment type="pathway">
    <text evidence="1">Cell wall biogenesis; peptidoglycan biosynthesis.</text>
</comment>
<reference evidence="4 5" key="1">
    <citation type="submission" date="2017-03" db="EMBL/GenBank/DDBJ databases">
        <title>Genome sequence of Methanobrevibacter wosei.</title>
        <authorList>
            <person name="Poehlein A."/>
            <person name="Seedorf H."/>
            <person name="Daniel R."/>
        </authorList>
    </citation>
    <scope>NUCLEOTIDE SEQUENCE [LARGE SCALE GENOMIC DNA]</scope>
    <source>
        <strain evidence="4 5">DSM 11979</strain>
    </source>
</reference>
<dbReference type="GO" id="GO:0005524">
    <property type="term" value="F:ATP binding"/>
    <property type="evidence" value="ECO:0007669"/>
    <property type="project" value="UniProtKB-UniRule"/>
</dbReference>
<comment type="similarity">
    <text evidence="1">Belongs to the MurCDEF family. MurT subfamily.</text>
</comment>
<dbReference type="Pfam" id="PF08245">
    <property type="entry name" value="Mur_ligase_M"/>
    <property type="match status" value="1"/>
</dbReference>
<name>A0A2U1S8W0_9EURY</name>
<comment type="function">
    <text evidence="1">The lipid II isoglutaminyl synthase complex catalyzes the formation of alpha-D-isoglutamine in the cell wall lipid II stem peptide. The MurT subunit catalyzes the ATP-dependent amidation of D-glutamate residue of lipid II, converting it to an isoglutamine residue.</text>
</comment>
<dbReference type="GO" id="GO:0071555">
    <property type="term" value="P:cell wall organization"/>
    <property type="evidence" value="ECO:0007669"/>
    <property type="project" value="UniProtKB-KW"/>
</dbReference>
<dbReference type="InterPro" id="IPR013564">
    <property type="entry name" value="MurT_C"/>
</dbReference>
<dbReference type="Pfam" id="PF08353">
    <property type="entry name" value="MurT_C"/>
    <property type="match status" value="1"/>
</dbReference>
<dbReference type="InterPro" id="IPR013221">
    <property type="entry name" value="Mur_ligase_cen"/>
</dbReference>
<keyword evidence="5" id="KW-1185">Reference proteome</keyword>
<dbReference type="HAMAP" id="MF_02214">
    <property type="entry name" value="Lipid_II_synth_MurT"/>
    <property type="match status" value="1"/>
</dbReference>
<comment type="subunit">
    <text evidence="1">Forms a heterodimer with GatD.</text>
</comment>
<feature type="domain" description="Mur ligase central" evidence="2">
    <location>
        <begin position="52"/>
        <end position="224"/>
    </location>
</feature>
<dbReference type="OrthoDB" id="74644at2157"/>
<keyword evidence="1" id="KW-0961">Cell wall biogenesis/degradation</keyword>
<feature type="binding site" evidence="1">
    <location>
        <position position="222"/>
    </location>
    <ligand>
        <name>Zn(2+)</name>
        <dbReference type="ChEBI" id="CHEBI:29105"/>
    </ligand>
</feature>
<feature type="binding site" evidence="1">
    <location>
        <position position="225"/>
    </location>
    <ligand>
        <name>Zn(2+)</name>
        <dbReference type="ChEBI" id="CHEBI:29105"/>
    </ligand>
</feature>
<evidence type="ECO:0000259" key="3">
    <source>
        <dbReference type="Pfam" id="PF08353"/>
    </source>
</evidence>